<dbReference type="Gene3D" id="1.10.600.10">
    <property type="entry name" value="Farnesyl Diphosphate Synthase"/>
    <property type="match status" value="1"/>
</dbReference>
<evidence type="ECO:0000313" key="7">
    <source>
        <dbReference type="EMBL" id="WOH08989.1"/>
    </source>
</evidence>
<organism evidence="7 8">
    <name type="scientific">Daucus carota subsp. sativus</name>
    <name type="common">Carrot</name>
    <dbReference type="NCBI Taxonomy" id="79200"/>
    <lineage>
        <taxon>Eukaryota</taxon>
        <taxon>Viridiplantae</taxon>
        <taxon>Streptophyta</taxon>
        <taxon>Embryophyta</taxon>
        <taxon>Tracheophyta</taxon>
        <taxon>Spermatophyta</taxon>
        <taxon>Magnoliopsida</taxon>
        <taxon>eudicotyledons</taxon>
        <taxon>Gunneridae</taxon>
        <taxon>Pentapetalae</taxon>
        <taxon>asterids</taxon>
        <taxon>campanulids</taxon>
        <taxon>Apiales</taxon>
        <taxon>Apiaceae</taxon>
        <taxon>Apioideae</taxon>
        <taxon>Scandiceae</taxon>
        <taxon>Daucinae</taxon>
        <taxon>Daucus</taxon>
        <taxon>Daucus sect. Daucus</taxon>
    </lineage>
</organism>
<dbReference type="FunFam" id="1.10.600.10:FF:000007">
    <property type="entry name" value="Isoprene synthase, chloroplastic"/>
    <property type="match status" value="1"/>
</dbReference>
<dbReference type="SFLD" id="SFLDG01019">
    <property type="entry name" value="Terpene_Cyclase_Like_1_C_Termi"/>
    <property type="match status" value="1"/>
</dbReference>
<dbReference type="InterPro" id="IPR034741">
    <property type="entry name" value="Terpene_cyclase-like_1_C"/>
</dbReference>
<dbReference type="GO" id="GO:0000287">
    <property type="term" value="F:magnesium ion binding"/>
    <property type="evidence" value="ECO:0007669"/>
    <property type="project" value="InterPro"/>
</dbReference>
<dbReference type="PANTHER" id="PTHR31225:SF0">
    <property type="entry name" value="S-(+)-LINALOOL SYNTHASE, CHLOROPLASTIC"/>
    <property type="match status" value="1"/>
</dbReference>
<feature type="domain" description="Terpene synthase N-terminal" evidence="5">
    <location>
        <begin position="25"/>
        <end position="203"/>
    </location>
</feature>
<evidence type="ECO:0000256" key="2">
    <source>
        <dbReference type="ARBA" id="ARBA00022723"/>
    </source>
</evidence>
<proteinExistence type="predicted"/>
<keyword evidence="2" id="KW-0479">Metal-binding</keyword>
<evidence type="ECO:0000256" key="1">
    <source>
        <dbReference type="ARBA" id="ARBA00001946"/>
    </source>
</evidence>
<evidence type="ECO:0000259" key="5">
    <source>
        <dbReference type="Pfam" id="PF01397"/>
    </source>
</evidence>
<dbReference type="SFLD" id="SFLDS00005">
    <property type="entry name" value="Isoprenoid_Synthase_Type_I"/>
    <property type="match status" value="1"/>
</dbReference>
<protein>
    <submittedName>
        <fullName evidence="7">Uncharacterized protein</fullName>
    </submittedName>
</protein>
<dbReference type="GO" id="GO:0010333">
    <property type="term" value="F:terpene synthase activity"/>
    <property type="evidence" value="ECO:0007669"/>
    <property type="project" value="InterPro"/>
</dbReference>
<dbReference type="InterPro" id="IPR008930">
    <property type="entry name" value="Terpenoid_cyclase/PrenylTrfase"/>
</dbReference>
<reference evidence="7" key="2">
    <citation type="submission" date="2022-03" db="EMBL/GenBank/DDBJ databases">
        <title>Draft title - Genomic analysis of global carrot germplasm unveils the trajectory of domestication and the origin of high carotenoid orange carrot.</title>
        <authorList>
            <person name="Iorizzo M."/>
            <person name="Ellison S."/>
            <person name="Senalik D."/>
            <person name="Macko-Podgorni A."/>
            <person name="Grzebelus D."/>
            <person name="Bostan H."/>
            <person name="Rolling W."/>
            <person name="Curaba J."/>
            <person name="Simon P."/>
        </authorList>
    </citation>
    <scope>NUCLEOTIDE SEQUENCE</scope>
    <source>
        <tissue evidence="7">Leaf</tissue>
    </source>
</reference>
<dbReference type="Gene3D" id="1.50.10.130">
    <property type="entry name" value="Terpene synthase, N-terminal domain"/>
    <property type="match status" value="1"/>
</dbReference>
<dbReference type="GO" id="GO:0016114">
    <property type="term" value="P:terpenoid biosynthetic process"/>
    <property type="evidence" value="ECO:0007669"/>
    <property type="project" value="InterPro"/>
</dbReference>
<evidence type="ECO:0000256" key="3">
    <source>
        <dbReference type="ARBA" id="ARBA00022842"/>
    </source>
</evidence>
<reference evidence="7" key="1">
    <citation type="journal article" date="2016" name="Nat. Genet.">
        <title>A high-quality carrot genome assembly provides new insights into carotenoid accumulation and asterid genome evolution.</title>
        <authorList>
            <person name="Iorizzo M."/>
            <person name="Ellison S."/>
            <person name="Senalik D."/>
            <person name="Zeng P."/>
            <person name="Satapoomin P."/>
            <person name="Huang J."/>
            <person name="Bowman M."/>
            <person name="Iovene M."/>
            <person name="Sanseverino W."/>
            <person name="Cavagnaro P."/>
            <person name="Yildiz M."/>
            <person name="Macko-Podgorni A."/>
            <person name="Moranska E."/>
            <person name="Grzebelus E."/>
            <person name="Grzebelus D."/>
            <person name="Ashrafi H."/>
            <person name="Zheng Z."/>
            <person name="Cheng S."/>
            <person name="Spooner D."/>
            <person name="Van Deynze A."/>
            <person name="Simon P."/>
        </authorList>
    </citation>
    <scope>NUCLEOTIDE SEQUENCE</scope>
    <source>
        <tissue evidence="7">Leaf</tissue>
    </source>
</reference>
<keyword evidence="3" id="KW-0460">Magnesium</keyword>
<dbReference type="InterPro" id="IPR036965">
    <property type="entry name" value="Terpene_synth_N_sf"/>
</dbReference>
<sequence>MQFLSMPSSTADTWCISKDLHWHLVSKNQSQIFSQPPKNTTSEDYQKQSQNMAIVRQELKANNKVGIDPYQSLTVIDALQRLGIDYHFKDEIEQVLERQYMVISPYFFKNKDLCFASLCFRLLRQQHYHVHADAFDKFMDKEKKLVRKLLRGESTEALMSLYEASQLRIEDEDVLDEAEFFSCQLLNERIKFLNHHEAHTVRNTIAHPHHRSLAGFTKNHYIKDVIRGKARCGKALQELAYLDRAFMQAIQRRELSEFSSWWNALRLADELKYVRNQPLKWFTWSMAMLTDPSLSEERIELTKAISFIYVIDDIFDVYGTIDDLTLFTEAVNRWDIAAIEHLPDYMKKCFRMLHEITNEIGYKVCKKHGFNPVDYLAKTWAKLCTAFLEEAKWFASGHLPEADEYLKNGIASSGVHVALVHMFFLIGDGSTKELAESVKFDRCLISYNVAAILRLWDDLGSAKDENQDGKDGSYVACYMKEHKEASIENAREKVSELISETWKCLNKECLSPNQYSKTFIEGSLNLARMVPLMYTYDHSQSLPLLEEYTREQLF</sequence>
<dbReference type="PANTHER" id="PTHR31225">
    <property type="entry name" value="OS04G0344100 PROTEIN-RELATED"/>
    <property type="match status" value="1"/>
</dbReference>
<accession>A0AAF1B708</accession>
<dbReference type="InterPro" id="IPR005630">
    <property type="entry name" value="Terpene_synthase_metal-bd"/>
</dbReference>
<evidence type="ECO:0000259" key="6">
    <source>
        <dbReference type="Pfam" id="PF03936"/>
    </source>
</evidence>
<comment type="cofactor">
    <cofactor evidence="1">
        <name>Mg(2+)</name>
        <dbReference type="ChEBI" id="CHEBI:18420"/>
    </cofactor>
</comment>
<dbReference type="SUPFAM" id="SSF48576">
    <property type="entry name" value="Terpenoid synthases"/>
    <property type="match status" value="1"/>
</dbReference>
<keyword evidence="8" id="KW-1185">Reference proteome</keyword>
<feature type="domain" description="Terpene synthase metal-binding" evidence="6">
    <location>
        <begin position="265"/>
        <end position="503"/>
    </location>
</feature>
<dbReference type="SUPFAM" id="SSF48239">
    <property type="entry name" value="Terpenoid cyclases/Protein prenyltransferases"/>
    <property type="match status" value="1"/>
</dbReference>
<evidence type="ECO:0000256" key="4">
    <source>
        <dbReference type="ARBA" id="ARBA00023239"/>
    </source>
</evidence>
<dbReference type="Pfam" id="PF01397">
    <property type="entry name" value="Terpene_synth"/>
    <property type="match status" value="1"/>
</dbReference>
<evidence type="ECO:0000313" key="8">
    <source>
        <dbReference type="Proteomes" id="UP000077755"/>
    </source>
</evidence>
<gene>
    <name evidence="7" type="ORF">DCAR_0728440</name>
</gene>
<dbReference type="InterPro" id="IPR050148">
    <property type="entry name" value="Terpene_synthase-like"/>
</dbReference>
<keyword evidence="4" id="KW-0456">Lyase</keyword>
<name>A0AAF1B708_DAUCS</name>
<dbReference type="Proteomes" id="UP000077755">
    <property type="component" value="Chromosome 7"/>
</dbReference>
<dbReference type="InterPro" id="IPR001906">
    <property type="entry name" value="Terpene_synth_N"/>
</dbReference>
<dbReference type="AlphaFoldDB" id="A0AAF1B708"/>
<dbReference type="InterPro" id="IPR008949">
    <property type="entry name" value="Isoprenoid_synthase_dom_sf"/>
</dbReference>
<dbReference type="EMBL" id="CP093349">
    <property type="protein sequence ID" value="WOH08989.1"/>
    <property type="molecule type" value="Genomic_DNA"/>
</dbReference>
<dbReference type="Pfam" id="PF03936">
    <property type="entry name" value="Terpene_synth_C"/>
    <property type="match status" value="1"/>
</dbReference>